<organism evidence="1 2">
    <name type="scientific">Frateuria flava</name>
    <dbReference type="NCBI Taxonomy" id="2821489"/>
    <lineage>
        <taxon>Bacteria</taxon>
        <taxon>Pseudomonadati</taxon>
        <taxon>Pseudomonadota</taxon>
        <taxon>Gammaproteobacteria</taxon>
        <taxon>Lysobacterales</taxon>
        <taxon>Rhodanobacteraceae</taxon>
        <taxon>Frateuria</taxon>
    </lineage>
</organism>
<evidence type="ECO:0000313" key="1">
    <source>
        <dbReference type="EMBL" id="MBP1474374.1"/>
    </source>
</evidence>
<dbReference type="Pfam" id="PF04134">
    <property type="entry name" value="DCC1-like"/>
    <property type="match status" value="1"/>
</dbReference>
<dbReference type="EMBL" id="JAGJRS010000017">
    <property type="protein sequence ID" value="MBP1474374.1"/>
    <property type="molecule type" value="Genomic_DNA"/>
</dbReference>
<proteinExistence type="predicted"/>
<dbReference type="PANTHER" id="PTHR33639:SF2">
    <property type="entry name" value="DUF393 DOMAIN-CONTAINING PROTEIN"/>
    <property type="match status" value="1"/>
</dbReference>
<accession>A0ABS4DMU2</accession>
<evidence type="ECO:0000313" key="2">
    <source>
        <dbReference type="Proteomes" id="UP000823790"/>
    </source>
</evidence>
<reference evidence="1 2" key="1">
    <citation type="submission" date="2021-04" db="EMBL/GenBank/DDBJ databases">
        <authorList>
            <person name="Huq M.A."/>
        </authorList>
    </citation>
    <scope>NUCLEOTIDE SEQUENCE [LARGE SCALE GENOMIC DNA]</scope>
    <source>
        <strain evidence="1 2">MAH-13</strain>
    </source>
</reference>
<gene>
    <name evidence="1" type="ORF">J7I44_08680</name>
</gene>
<protein>
    <submittedName>
        <fullName evidence="1">Thiol-disulfide oxidoreductase DCC family protein</fullName>
    </submittedName>
</protein>
<dbReference type="Proteomes" id="UP000823790">
    <property type="component" value="Unassembled WGS sequence"/>
</dbReference>
<sequence length="135" mass="15154">MAEPAGVIVFDGVCVLCSRWVDFVLRHDRAGRFRLAAMQGAHGRALLQAHGLSVDDPVSFLLVQDGCGHTDTDAIARVLRGFGGRWRLAAALLRAIPRACRDPAYRWVARHRYRLFSQRASCRLPEPAQAWRFLD</sequence>
<dbReference type="InterPro" id="IPR052927">
    <property type="entry name" value="DCC_oxidoreductase"/>
</dbReference>
<dbReference type="InterPro" id="IPR007263">
    <property type="entry name" value="DCC1-like"/>
</dbReference>
<keyword evidence="2" id="KW-1185">Reference proteome</keyword>
<name>A0ABS4DMU2_9GAMM</name>
<dbReference type="RefSeq" id="WP_209619045.1">
    <property type="nucleotide sequence ID" value="NZ_JAGJRS010000017.1"/>
</dbReference>
<dbReference type="PANTHER" id="PTHR33639">
    <property type="entry name" value="THIOL-DISULFIDE OXIDOREDUCTASE DCC"/>
    <property type="match status" value="1"/>
</dbReference>
<comment type="caution">
    <text evidence="1">The sequence shown here is derived from an EMBL/GenBank/DDBJ whole genome shotgun (WGS) entry which is preliminary data.</text>
</comment>